<keyword evidence="3" id="KW-1185">Reference proteome</keyword>
<feature type="domain" description="ABM" evidence="1">
    <location>
        <begin position="2"/>
        <end position="91"/>
    </location>
</feature>
<sequence length="99" mass="11221">MLLIVGTVRLPPEKLAEARPVMERMIMGSRAEFGCVEYSYAEDVLIPGRIHVKEIWRDQASLDAHFSSDHIKAWRAAWPTLGITDRNLVVYEIGTPRAT</sequence>
<dbReference type="SUPFAM" id="SSF54909">
    <property type="entry name" value="Dimeric alpha+beta barrel"/>
    <property type="match status" value="1"/>
</dbReference>
<protein>
    <submittedName>
        <fullName evidence="2">Antibiotic biosynthesis monooxygenase</fullName>
    </submittedName>
</protein>
<keyword evidence="2" id="KW-0503">Monooxygenase</keyword>
<dbReference type="EMBL" id="MDEO01000033">
    <property type="protein sequence ID" value="OCX16194.1"/>
    <property type="molecule type" value="Genomic_DNA"/>
</dbReference>
<reference evidence="2 3" key="1">
    <citation type="submission" date="2016-08" db="EMBL/GenBank/DDBJ databases">
        <title>Whole genome sequence of Mesorhizobium sp. strain UASWS1009 isolated from industrial sewage.</title>
        <authorList>
            <person name="Crovadore J."/>
            <person name="Calmin G."/>
            <person name="Chablais R."/>
            <person name="Cochard B."/>
            <person name="Lefort F."/>
        </authorList>
    </citation>
    <scope>NUCLEOTIDE SEQUENCE [LARGE SCALE GENOMIC DNA]</scope>
    <source>
        <strain evidence="2 3">UASWS1009</strain>
    </source>
</reference>
<comment type="caution">
    <text evidence="2">The sequence shown here is derived from an EMBL/GenBank/DDBJ whole genome shotgun (WGS) entry which is preliminary data.</text>
</comment>
<dbReference type="AlphaFoldDB" id="A0A1C2DN56"/>
<dbReference type="OrthoDB" id="287932at2"/>
<dbReference type="PROSITE" id="PS51725">
    <property type="entry name" value="ABM"/>
    <property type="match status" value="1"/>
</dbReference>
<dbReference type="GO" id="GO:0004497">
    <property type="term" value="F:monooxygenase activity"/>
    <property type="evidence" value="ECO:0007669"/>
    <property type="project" value="UniProtKB-KW"/>
</dbReference>
<dbReference type="InterPro" id="IPR011008">
    <property type="entry name" value="Dimeric_a/b-barrel"/>
</dbReference>
<accession>A0A1C2DN56</accession>
<dbReference type="InterPro" id="IPR007138">
    <property type="entry name" value="ABM_dom"/>
</dbReference>
<dbReference type="Pfam" id="PF03992">
    <property type="entry name" value="ABM"/>
    <property type="match status" value="1"/>
</dbReference>
<keyword evidence="2" id="KW-0560">Oxidoreductase</keyword>
<dbReference type="Gene3D" id="3.30.70.100">
    <property type="match status" value="1"/>
</dbReference>
<dbReference type="STRING" id="1566387.QV13_15160"/>
<evidence type="ECO:0000313" key="2">
    <source>
        <dbReference type="EMBL" id="OCX16194.1"/>
    </source>
</evidence>
<dbReference type="Proteomes" id="UP000094412">
    <property type="component" value="Unassembled WGS sequence"/>
</dbReference>
<evidence type="ECO:0000259" key="1">
    <source>
        <dbReference type="PROSITE" id="PS51725"/>
    </source>
</evidence>
<name>A0A1C2DN56_9HYPH</name>
<dbReference type="PANTHER" id="PTHR33336">
    <property type="entry name" value="QUINOL MONOOXYGENASE YGIN-RELATED"/>
    <property type="match status" value="1"/>
</dbReference>
<dbReference type="RefSeq" id="WP_024926349.1">
    <property type="nucleotide sequence ID" value="NZ_MDEO01000033.1"/>
</dbReference>
<evidence type="ECO:0000313" key="3">
    <source>
        <dbReference type="Proteomes" id="UP000094412"/>
    </source>
</evidence>
<gene>
    <name evidence="2" type="ORF">QV13_15160</name>
</gene>
<proteinExistence type="predicted"/>
<organism evidence="2 3">
    <name type="scientific">Mesorhizobium hungaricum</name>
    <dbReference type="NCBI Taxonomy" id="1566387"/>
    <lineage>
        <taxon>Bacteria</taxon>
        <taxon>Pseudomonadati</taxon>
        <taxon>Pseudomonadota</taxon>
        <taxon>Alphaproteobacteria</taxon>
        <taxon>Hyphomicrobiales</taxon>
        <taxon>Phyllobacteriaceae</taxon>
        <taxon>Mesorhizobium</taxon>
    </lineage>
</organism>
<dbReference type="InterPro" id="IPR050744">
    <property type="entry name" value="AI-2_Isomerase_LsrG"/>
</dbReference>
<dbReference type="PANTHER" id="PTHR33336:SF3">
    <property type="entry name" value="ABM DOMAIN-CONTAINING PROTEIN"/>
    <property type="match status" value="1"/>
</dbReference>